<name>A0A974CEE6_XENLA</name>
<gene>
    <name evidence="1" type="ORF">XELAEV_18034688mg</name>
</gene>
<organism evidence="1 2">
    <name type="scientific">Xenopus laevis</name>
    <name type="common">African clawed frog</name>
    <dbReference type="NCBI Taxonomy" id="8355"/>
    <lineage>
        <taxon>Eukaryota</taxon>
        <taxon>Metazoa</taxon>
        <taxon>Chordata</taxon>
        <taxon>Craniata</taxon>
        <taxon>Vertebrata</taxon>
        <taxon>Euteleostomi</taxon>
        <taxon>Amphibia</taxon>
        <taxon>Batrachia</taxon>
        <taxon>Anura</taxon>
        <taxon>Pipoidea</taxon>
        <taxon>Pipidae</taxon>
        <taxon>Xenopodinae</taxon>
        <taxon>Xenopus</taxon>
        <taxon>Xenopus</taxon>
    </lineage>
</organism>
<proteinExistence type="predicted"/>
<dbReference type="AlphaFoldDB" id="A0A974CEE6"/>
<reference evidence="2" key="1">
    <citation type="journal article" date="2016" name="Nature">
        <title>Genome evolution in the allotetraploid frog Xenopus laevis.</title>
        <authorList>
            <person name="Session A.M."/>
            <person name="Uno Y."/>
            <person name="Kwon T."/>
            <person name="Chapman J.A."/>
            <person name="Toyoda A."/>
            <person name="Takahashi S."/>
            <person name="Fukui A."/>
            <person name="Hikosaka A."/>
            <person name="Suzuki A."/>
            <person name="Kondo M."/>
            <person name="van Heeringen S.J."/>
            <person name="Quigley I."/>
            <person name="Heinz S."/>
            <person name="Ogino H."/>
            <person name="Ochi H."/>
            <person name="Hellsten U."/>
            <person name="Lyons J.B."/>
            <person name="Simakov O."/>
            <person name="Putnam N."/>
            <person name="Stites J."/>
            <person name="Kuroki Y."/>
            <person name="Tanaka T."/>
            <person name="Michiue T."/>
            <person name="Watanabe M."/>
            <person name="Bogdanovic O."/>
            <person name="Lister R."/>
            <person name="Georgiou G."/>
            <person name="Paranjpe S.S."/>
            <person name="van Kruijsbergen I."/>
            <person name="Shu S."/>
            <person name="Carlson J."/>
            <person name="Kinoshita T."/>
            <person name="Ohta Y."/>
            <person name="Mawaribuchi S."/>
            <person name="Jenkins J."/>
            <person name="Grimwood J."/>
            <person name="Schmutz J."/>
            <person name="Mitros T."/>
            <person name="Mozaffari S.V."/>
            <person name="Suzuki Y."/>
            <person name="Haramoto Y."/>
            <person name="Yamamoto T.S."/>
            <person name="Takagi C."/>
            <person name="Heald R."/>
            <person name="Miller K."/>
            <person name="Haudenschild C."/>
            <person name="Kitzman J."/>
            <person name="Nakayama T."/>
            <person name="Izutsu Y."/>
            <person name="Robert J."/>
            <person name="Fortriede J."/>
            <person name="Burns K."/>
            <person name="Lotay V."/>
            <person name="Karimi K."/>
            <person name="Yasuoka Y."/>
            <person name="Dichmann D.S."/>
            <person name="Flajnik M.F."/>
            <person name="Houston D.W."/>
            <person name="Shendure J."/>
            <person name="DuPasquier L."/>
            <person name="Vize P.D."/>
            <person name="Zorn A.M."/>
            <person name="Ito M."/>
            <person name="Marcotte E.M."/>
            <person name="Wallingford J.B."/>
            <person name="Ito Y."/>
            <person name="Asashima M."/>
            <person name="Ueno N."/>
            <person name="Matsuda Y."/>
            <person name="Veenstra G.J."/>
            <person name="Fujiyama A."/>
            <person name="Harland R.M."/>
            <person name="Taira M."/>
            <person name="Rokhsar D.S."/>
        </authorList>
    </citation>
    <scope>NUCLEOTIDE SEQUENCE [LARGE SCALE GENOMIC DNA]</scope>
    <source>
        <strain evidence="2">J</strain>
    </source>
</reference>
<sequence>MFTNTGEKYLLRSPKMLPIATNQICAFGSLSCPYIQGSTRPRQSSRYLADMPQSDHSKENTDFVFIGLNPSD</sequence>
<dbReference type="Proteomes" id="UP000694892">
    <property type="component" value="Chromosome 7L"/>
</dbReference>
<protein>
    <submittedName>
        <fullName evidence="1">Uncharacterized protein</fullName>
    </submittedName>
</protein>
<dbReference type="EMBL" id="CM004478">
    <property type="protein sequence ID" value="OCT71710.1"/>
    <property type="molecule type" value="Genomic_DNA"/>
</dbReference>
<accession>A0A974CEE6</accession>
<evidence type="ECO:0000313" key="1">
    <source>
        <dbReference type="EMBL" id="OCT71710.1"/>
    </source>
</evidence>
<evidence type="ECO:0000313" key="2">
    <source>
        <dbReference type="Proteomes" id="UP000694892"/>
    </source>
</evidence>